<keyword evidence="3 7" id="KW-0413">Isomerase</keyword>
<comment type="catalytic activity">
    <reaction evidence="4">
        <text>uridine(1911/1915/1917) in 23S rRNA = pseudouridine(1911/1915/1917) in 23S rRNA</text>
        <dbReference type="Rhea" id="RHEA:42524"/>
        <dbReference type="Rhea" id="RHEA-COMP:10097"/>
        <dbReference type="Rhea" id="RHEA-COMP:10098"/>
        <dbReference type="ChEBI" id="CHEBI:65314"/>
        <dbReference type="ChEBI" id="CHEBI:65315"/>
        <dbReference type="EC" id="5.4.99.23"/>
    </reaction>
</comment>
<dbReference type="PANTHER" id="PTHR21600">
    <property type="entry name" value="MITOCHONDRIAL RNA PSEUDOURIDINE SYNTHASE"/>
    <property type="match status" value="1"/>
</dbReference>
<dbReference type="Proteomes" id="UP000028702">
    <property type="component" value="Unassembled WGS sequence"/>
</dbReference>
<dbReference type="GO" id="GO:0160140">
    <property type="term" value="F:23S rRNA pseudouridine(1911/1915/1917) synthase activity"/>
    <property type="evidence" value="ECO:0007669"/>
    <property type="project" value="UniProtKB-EC"/>
</dbReference>
<dbReference type="NCBIfam" id="TIGR00005">
    <property type="entry name" value="rluA_subfam"/>
    <property type="match status" value="1"/>
</dbReference>
<dbReference type="eggNOG" id="COG0564">
    <property type="taxonomic scope" value="Bacteria"/>
</dbReference>
<dbReference type="EMBL" id="BBIO01000019">
    <property type="protein sequence ID" value="GAK46450.1"/>
    <property type="molecule type" value="Genomic_DNA"/>
</dbReference>
<name>A0A081BEI2_9HYPH</name>
<feature type="active site" evidence="6">
    <location>
        <position position="141"/>
    </location>
</feature>
<dbReference type="GO" id="GO:0003723">
    <property type="term" value="F:RNA binding"/>
    <property type="evidence" value="ECO:0007669"/>
    <property type="project" value="UniProtKB-KW"/>
</dbReference>
<dbReference type="InterPro" id="IPR050188">
    <property type="entry name" value="RluA_PseudoU_synthase"/>
</dbReference>
<comment type="caution">
    <text evidence="9">The sequence shown here is derived from an EMBL/GenBank/DDBJ whole genome shotgun (WGS) entry which is preliminary data.</text>
</comment>
<accession>A0A081BEI2</accession>
<dbReference type="GO" id="GO:0000455">
    <property type="term" value="P:enzyme-directed rRNA pseudouridine synthesis"/>
    <property type="evidence" value="ECO:0007669"/>
    <property type="project" value="TreeGrafter"/>
</dbReference>
<evidence type="ECO:0000256" key="3">
    <source>
        <dbReference type="ARBA" id="ARBA00023235"/>
    </source>
</evidence>
<dbReference type="Gene3D" id="3.30.2350.10">
    <property type="entry name" value="Pseudouridine synthase"/>
    <property type="match status" value="1"/>
</dbReference>
<dbReference type="Pfam" id="PF00849">
    <property type="entry name" value="PseudoU_synth_2"/>
    <property type="match status" value="1"/>
</dbReference>
<comment type="similarity">
    <text evidence="1 7">Belongs to the pseudouridine synthase RluA family.</text>
</comment>
<dbReference type="STRING" id="1333998.M2A_2949"/>
<dbReference type="PROSITE" id="PS01129">
    <property type="entry name" value="PSI_RLU"/>
    <property type="match status" value="1"/>
</dbReference>
<comment type="function">
    <text evidence="5">Responsible for synthesis of pseudouridine from uracil at positions 1911, 1915 and 1917 in 23S ribosomal RNA.</text>
</comment>
<evidence type="ECO:0000313" key="9">
    <source>
        <dbReference type="EMBL" id="GAK46450.1"/>
    </source>
</evidence>
<dbReference type="InterPro" id="IPR006145">
    <property type="entry name" value="PsdUridine_synth_RsuA/RluA"/>
</dbReference>
<dbReference type="CDD" id="cd00165">
    <property type="entry name" value="S4"/>
    <property type="match status" value="1"/>
</dbReference>
<sequence>MEEDDKGVRLDKLLTDRLAHLPEPPSRSRIRVLIETGQVREAAGGTSGMIIEPSAKVKPGAAFTVTLPPPAPAEPQAQDIPLTIVYEDETLIVIDKPAGLVVHPAPGNPDMTLVNALLAHCPDGFTGIGGEIRPGIVHRIDKDTSGLLVVAKTEGALKALQAQFAAHGRDGRLSRAYIAFVWGKPGTFRGTIDAPLGRSAQNRRKMAVRKDGREAITHFQVAESYGEPEALVSRLVCRLETGRTHQIRVHLTHKGHPLLGDPIYGGSHATRKVKLSPDAQACLAALGRQALHACELGFEHPVTGEQMLFESPLPADLAALEAALRQT</sequence>
<proteinExistence type="inferred from homology"/>
<keyword evidence="10" id="KW-1185">Reference proteome</keyword>
<dbReference type="AlphaFoldDB" id="A0A081BEI2"/>
<dbReference type="PANTHER" id="PTHR21600:SF44">
    <property type="entry name" value="RIBOSOMAL LARGE SUBUNIT PSEUDOURIDINE SYNTHASE D"/>
    <property type="match status" value="1"/>
</dbReference>
<dbReference type="SUPFAM" id="SSF55174">
    <property type="entry name" value="Alpha-L RNA-binding motif"/>
    <property type="match status" value="1"/>
</dbReference>
<evidence type="ECO:0000256" key="5">
    <source>
        <dbReference type="ARBA" id="ARBA00056072"/>
    </source>
</evidence>
<dbReference type="InterPro" id="IPR006224">
    <property type="entry name" value="PsdUridine_synth_RluA-like_CS"/>
</dbReference>
<dbReference type="EC" id="5.4.99.-" evidence="7"/>
<comment type="catalytic activity">
    <reaction evidence="7">
        <text>a uridine in RNA = a pseudouridine in RNA</text>
        <dbReference type="Rhea" id="RHEA:48348"/>
        <dbReference type="Rhea" id="RHEA-COMP:12068"/>
        <dbReference type="Rhea" id="RHEA-COMP:12069"/>
        <dbReference type="ChEBI" id="CHEBI:65314"/>
        <dbReference type="ChEBI" id="CHEBI:65315"/>
    </reaction>
</comment>
<dbReference type="SUPFAM" id="SSF55120">
    <property type="entry name" value="Pseudouridine synthase"/>
    <property type="match status" value="1"/>
</dbReference>
<reference evidence="9 10" key="1">
    <citation type="submission" date="2014-07" db="EMBL/GenBank/DDBJ databases">
        <title>Tepidicaulis marinum gen. nov., sp. nov., a novel marine bacterium denitrifying nitrate to nitrous oxide strictly under microaerobic conditions.</title>
        <authorList>
            <person name="Takeuchi M."/>
            <person name="Yamagishi T."/>
            <person name="Kamagata Y."/>
            <person name="Oshima K."/>
            <person name="Hattori M."/>
            <person name="Katayama T."/>
            <person name="Hanada S."/>
            <person name="Tamaki H."/>
            <person name="Marumo K."/>
            <person name="Maeda H."/>
            <person name="Nedachi M."/>
            <person name="Iwasaki W."/>
            <person name="Suwa Y."/>
            <person name="Sakata S."/>
        </authorList>
    </citation>
    <scope>NUCLEOTIDE SEQUENCE [LARGE SCALE GENOMIC DNA]</scope>
    <source>
        <strain evidence="9 10">MA2</strain>
    </source>
</reference>
<evidence type="ECO:0000256" key="7">
    <source>
        <dbReference type="RuleBase" id="RU362028"/>
    </source>
</evidence>
<dbReference type="Gene3D" id="3.10.290.10">
    <property type="entry name" value="RNA-binding S4 domain"/>
    <property type="match status" value="1"/>
</dbReference>
<dbReference type="FunFam" id="3.30.2350.10:FF:000006">
    <property type="entry name" value="Pseudouridine synthase"/>
    <property type="match status" value="1"/>
</dbReference>
<organism evidence="9 10">
    <name type="scientific">Tepidicaulis marinus</name>
    <dbReference type="NCBI Taxonomy" id="1333998"/>
    <lineage>
        <taxon>Bacteria</taxon>
        <taxon>Pseudomonadati</taxon>
        <taxon>Pseudomonadota</taxon>
        <taxon>Alphaproteobacteria</taxon>
        <taxon>Hyphomicrobiales</taxon>
        <taxon>Parvibaculaceae</taxon>
        <taxon>Tepidicaulis</taxon>
    </lineage>
</organism>
<evidence type="ECO:0000256" key="2">
    <source>
        <dbReference type="ARBA" id="ARBA00022884"/>
    </source>
</evidence>
<dbReference type="InterPro" id="IPR020103">
    <property type="entry name" value="PsdUridine_synth_cat_dom_sf"/>
</dbReference>
<keyword evidence="2" id="KW-0694">RNA-binding</keyword>
<protein>
    <recommendedName>
        <fullName evidence="7">Pseudouridine synthase</fullName>
        <ecNumber evidence="7">5.4.99.-</ecNumber>
    </recommendedName>
</protein>
<evidence type="ECO:0000256" key="6">
    <source>
        <dbReference type="PIRSR" id="PIRSR606225-1"/>
    </source>
</evidence>
<evidence type="ECO:0000256" key="1">
    <source>
        <dbReference type="ARBA" id="ARBA00010876"/>
    </source>
</evidence>
<gene>
    <name evidence="9" type="ORF">M2A_2949</name>
</gene>
<evidence type="ECO:0000313" key="10">
    <source>
        <dbReference type="Proteomes" id="UP000028702"/>
    </source>
</evidence>
<dbReference type="CDD" id="cd02869">
    <property type="entry name" value="PseudoU_synth_RluA_like"/>
    <property type="match status" value="1"/>
</dbReference>
<feature type="domain" description="Pseudouridine synthase RsuA/RluA-like" evidence="8">
    <location>
        <begin position="91"/>
        <end position="253"/>
    </location>
</feature>
<evidence type="ECO:0000259" key="8">
    <source>
        <dbReference type="Pfam" id="PF00849"/>
    </source>
</evidence>
<dbReference type="InterPro" id="IPR036986">
    <property type="entry name" value="S4_RNA-bd_sf"/>
</dbReference>
<evidence type="ECO:0000256" key="4">
    <source>
        <dbReference type="ARBA" id="ARBA00036882"/>
    </source>
</evidence>
<dbReference type="InterPro" id="IPR006225">
    <property type="entry name" value="PsdUridine_synth_RluC/D"/>
</dbReference>